<protein>
    <submittedName>
        <fullName evidence="4">Galectin</fullName>
    </submittedName>
</protein>
<dbReference type="Proteomes" id="UP000271162">
    <property type="component" value="Unassembled WGS sequence"/>
</dbReference>
<reference evidence="2 3" key="2">
    <citation type="submission" date="2018-11" db="EMBL/GenBank/DDBJ databases">
        <authorList>
            <consortium name="Pathogen Informatics"/>
        </authorList>
    </citation>
    <scope>NUCLEOTIDE SEQUENCE [LARGE SCALE GENOMIC DNA]</scope>
</reference>
<sequence>MQTFEPYVATRAPAFRRSEARLGVTEPRGFRVQLHGFAASSAITTDLRVPAERHEEAGVRLTRNQVDVCVVVRTAMTARWHGEEDDGPPPTSPPPSPPYSSTRTHLLLSSISERSRELYGFDEKKFYISHVLP</sequence>
<proteinExistence type="predicted"/>
<accession>A0A0N4YA04</accession>
<feature type="region of interest" description="Disordered" evidence="1">
    <location>
        <begin position="79"/>
        <end position="106"/>
    </location>
</feature>
<feature type="compositionally biased region" description="Pro residues" evidence="1">
    <location>
        <begin position="88"/>
        <end position="98"/>
    </location>
</feature>
<dbReference type="EMBL" id="UYSL01020965">
    <property type="protein sequence ID" value="VDL76775.1"/>
    <property type="molecule type" value="Genomic_DNA"/>
</dbReference>
<evidence type="ECO:0000313" key="3">
    <source>
        <dbReference type="Proteomes" id="UP000271162"/>
    </source>
</evidence>
<organism evidence="4">
    <name type="scientific">Nippostrongylus brasiliensis</name>
    <name type="common">Rat hookworm</name>
    <dbReference type="NCBI Taxonomy" id="27835"/>
    <lineage>
        <taxon>Eukaryota</taxon>
        <taxon>Metazoa</taxon>
        <taxon>Ecdysozoa</taxon>
        <taxon>Nematoda</taxon>
        <taxon>Chromadorea</taxon>
        <taxon>Rhabditida</taxon>
        <taxon>Rhabditina</taxon>
        <taxon>Rhabditomorpha</taxon>
        <taxon>Strongyloidea</taxon>
        <taxon>Heligmosomidae</taxon>
        <taxon>Nippostrongylus</taxon>
    </lineage>
</organism>
<evidence type="ECO:0000313" key="2">
    <source>
        <dbReference type="EMBL" id="VDL76775.1"/>
    </source>
</evidence>
<evidence type="ECO:0000313" key="4">
    <source>
        <dbReference type="WBParaSite" id="NBR_0001318501-mRNA-1"/>
    </source>
</evidence>
<gene>
    <name evidence="2" type="ORF">NBR_LOCUS13186</name>
</gene>
<dbReference type="AlphaFoldDB" id="A0A0N4YA04"/>
<reference evidence="4" key="1">
    <citation type="submission" date="2017-02" db="UniProtKB">
        <authorList>
            <consortium name="WormBaseParasite"/>
        </authorList>
    </citation>
    <scope>IDENTIFICATION</scope>
</reference>
<name>A0A0N4YA04_NIPBR</name>
<dbReference type="WBParaSite" id="NBR_0001318501-mRNA-1">
    <property type="protein sequence ID" value="NBR_0001318501-mRNA-1"/>
    <property type="gene ID" value="NBR_0001318501"/>
</dbReference>
<keyword evidence="3" id="KW-1185">Reference proteome</keyword>
<evidence type="ECO:0000256" key="1">
    <source>
        <dbReference type="SAM" id="MobiDB-lite"/>
    </source>
</evidence>